<keyword evidence="2" id="KW-1185">Reference proteome</keyword>
<gene>
    <name evidence="1" type="ORF">BLA27_24730</name>
</gene>
<accession>A0A1J6HZ74</accession>
<dbReference type="Proteomes" id="UP000182985">
    <property type="component" value="Unassembled WGS sequence"/>
</dbReference>
<dbReference type="AlphaFoldDB" id="A0A1J6HZ74"/>
<evidence type="ECO:0000313" key="1">
    <source>
        <dbReference type="EMBL" id="OIS90814.1"/>
    </source>
</evidence>
<proteinExistence type="predicted"/>
<comment type="caution">
    <text evidence="1">The sequence shown here is derived from an EMBL/GenBank/DDBJ whole genome shotgun (WGS) entry which is preliminary data.</text>
</comment>
<dbReference type="OrthoDB" id="8283260at2"/>
<evidence type="ECO:0000313" key="2">
    <source>
        <dbReference type="Proteomes" id="UP000182985"/>
    </source>
</evidence>
<name>A0A1J6HZ74_9HYPH</name>
<sequence length="91" mass="10552">MSSIMRQTYFGPEDFPLLRAFLHRSAYSFDGGDNRQTRIETAKQLSQIFRDGRYEPGQMLDLLVAIRAERLCWAIHRDLDRWENEGGSSGV</sequence>
<dbReference type="EMBL" id="MOEC01000040">
    <property type="protein sequence ID" value="OIS90814.1"/>
    <property type="molecule type" value="Genomic_DNA"/>
</dbReference>
<dbReference type="RefSeq" id="WP_071634000.1">
    <property type="nucleotide sequence ID" value="NZ_MOEC01000040.1"/>
</dbReference>
<protein>
    <submittedName>
        <fullName evidence="1">Uncharacterized protein</fullName>
    </submittedName>
</protein>
<reference evidence="1 2" key="1">
    <citation type="submission" date="2016-10" db="EMBL/GenBank/DDBJ databases">
        <title>The Draft Genome Sequence of the Potato Rhizosphere Bacteria Ochrobactrum sp. IPA7.2.</title>
        <authorList>
            <person name="Gogoleva N.E."/>
            <person name="Khlopko Y.A."/>
            <person name="Burygin G.L."/>
            <person name="Plotnikov A.O."/>
        </authorList>
    </citation>
    <scope>NUCLEOTIDE SEQUENCE [LARGE SCALE GENOMIC DNA]</scope>
    <source>
        <strain evidence="1 2">IPA7.2</strain>
    </source>
</reference>
<organism evidence="1 2">
    <name type="scientific">Brucella cytisi</name>
    <dbReference type="NCBI Taxonomy" id="407152"/>
    <lineage>
        <taxon>Bacteria</taxon>
        <taxon>Pseudomonadati</taxon>
        <taxon>Pseudomonadota</taxon>
        <taxon>Alphaproteobacteria</taxon>
        <taxon>Hyphomicrobiales</taxon>
        <taxon>Brucellaceae</taxon>
        <taxon>Brucella/Ochrobactrum group</taxon>
        <taxon>Brucella</taxon>
    </lineage>
</organism>